<protein>
    <submittedName>
        <fullName evidence="1">Uncharacterized protein</fullName>
    </submittedName>
</protein>
<proteinExistence type="predicted"/>
<dbReference type="RefSeq" id="WP_341429459.1">
    <property type="nucleotide sequence ID" value="NZ_JBBUTG010000052.1"/>
</dbReference>
<evidence type="ECO:0000313" key="2">
    <source>
        <dbReference type="Proteomes" id="UP001371218"/>
    </source>
</evidence>
<comment type="caution">
    <text evidence="1">The sequence shown here is derived from an EMBL/GenBank/DDBJ whole genome shotgun (WGS) entry which is preliminary data.</text>
</comment>
<name>A0ABU9C0X9_9BURK</name>
<dbReference type="EMBL" id="JBBUTG010000052">
    <property type="protein sequence ID" value="MEK8035024.1"/>
    <property type="molecule type" value="Genomic_DNA"/>
</dbReference>
<organism evidence="1 2">
    <name type="scientific">Ideonella lacteola</name>
    <dbReference type="NCBI Taxonomy" id="2984193"/>
    <lineage>
        <taxon>Bacteria</taxon>
        <taxon>Pseudomonadati</taxon>
        <taxon>Pseudomonadota</taxon>
        <taxon>Betaproteobacteria</taxon>
        <taxon>Burkholderiales</taxon>
        <taxon>Sphaerotilaceae</taxon>
        <taxon>Ideonella</taxon>
    </lineage>
</organism>
<keyword evidence="2" id="KW-1185">Reference proteome</keyword>
<sequence length="139" mass="15261">MDLSIEGAGEARSVVKAFHTFLNSPGLVPEQCYRRNKVSYLLVCYVNNIIGLFLSKNYEVIPVFIARAAKHMADNPASSGSVAYYAVAEKYLAHMSFFVSSFTSVPREEIDMHIPAELLARGKQEPPLPPPSLAGELDA</sequence>
<gene>
    <name evidence="1" type="ORF">AACH06_29765</name>
</gene>
<dbReference type="Proteomes" id="UP001371218">
    <property type="component" value="Unassembled WGS sequence"/>
</dbReference>
<evidence type="ECO:0000313" key="1">
    <source>
        <dbReference type="EMBL" id="MEK8035024.1"/>
    </source>
</evidence>
<reference evidence="1 2" key="1">
    <citation type="submission" date="2024-04" db="EMBL/GenBank/DDBJ databases">
        <title>Novel species of the genus Ideonella isolated from streams.</title>
        <authorList>
            <person name="Lu H."/>
        </authorList>
    </citation>
    <scope>NUCLEOTIDE SEQUENCE [LARGE SCALE GENOMIC DNA]</scope>
    <source>
        <strain evidence="1 2">DXS29W</strain>
    </source>
</reference>
<accession>A0ABU9C0X9</accession>